<keyword evidence="3" id="KW-1185">Reference proteome</keyword>
<organism evidence="2 3">
    <name type="scientific">Stylonychia lemnae</name>
    <name type="common">Ciliate</name>
    <dbReference type="NCBI Taxonomy" id="5949"/>
    <lineage>
        <taxon>Eukaryota</taxon>
        <taxon>Sar</taxon>
        <taxon>Alveolata</taxon>
        <taxon>Ciliophora</taxon>
        <taxon>Intramacronucleata</taxon>
        <taxon>Spirotrichea</taxon>
        <taxon>Stichotrichia</taxon>
        <taxon>Sporadotrichida</taxon>
        <taxon>Oxytrichidae</taxon>
        <taxon>Stylonychinae</taxon>
        <taxon>Stylonychia</taxon>
    </lineage>
</organism>
<proteinExistence type="predicted"/>
<accession>A0A077ZSU7</accession>
<dbReference type="Proteomes" id="UP000039865">
    <property type="component" value="Unassembled WGS sequence"/>
</dbReference>
<feature type="chain" id="PRO_5001728947" description="Transmembrane protein" evidence="1">
    <location>
        <begin position="25"/>
        <end position="105"/>
    </location>
</feature>
<gene>
    <name evidence="2" type="primary">Contig442.g489</name>
    <name evidence="2" type="ORF">STYLEM_1592</name>
</gene>
<sequence>MSKVSIALSLLAVLYIIILNDLLAQVCYSSFPQIYNNVETQKTLIFTKYDKRTNNGYYFFVSTNQELYVIVLSFGGRETYSLQIQNCLGIQLRLVQSWKTLSQGN</sequence>
<dbReference type="EMBL" id="CCKQ01001516">
    <property type="protein sequence ID" value="CDW72629.1"/>
    <property type="molecule type" value="Genomic_DNA"/>
</dbReference>
<keyword evidence="1" id="KW-0732">Signal</keyword>
<reference evidence="2 3" key="1">
    <citation type="submission" date="2014-06" db="EMBL/GenBank/DDBJ databases">
        <authorList>
            <person name="Swart Estienne"/>
        </authorList>
    </citation>
    <scope>NUCLEOTIDE SEQUENCE [LARGE SCALE GENOMIC DNA]</scope>
    <source>
        <strain evidence="2 3">130c</strain>
    </source>
</reference>
<dbReference type="InParanoid" id="A0A077ZSU7"/>
<evidence type="ECO:0008006" key="4">
    <source>
        <dbReference type="Google" id="ProtNLM"/>
    </source>
</evidence>
<name>A0A077ZSU7_STYLE</name>
<feature type="signal peptide" evidence="1">
    <location>
        <begin position="1"/>
        <end position="24"/>
    </location>
</feature>
<protein>
    <recommendedName>
        <fullName evidence="4">Transmembrane protein</fullName>
    </recommendedName>
</protein>
<evidence type="ECO:0000313" key="2">
    <source>
        <dbReference type="EMBL" id="CDW72629.1"/>
    </source>
</evidence>
<evidence type="ECO:0000256" key="1">
    <source>
        <dbReference type="SAM" id="SignalP"/>
    </source>
</evidence>
<evidence type="ECO:0000313" key="3">
    <source>
        <dbReference type="Proteomes" id="UP000039865"/>
    </source>
</evidence>
<dbReference type="AlphaFoldDB" id="A0A077ZSU7"/>